<dbReference type="EC" id="1.-.-.-" evidence="3"/>
<dbReference type="FunFam" id="3.40.50.720:FF:000084">
    <property type="entry name" value="Short-chain dehydrogenase reductase"/>
    <property type="match status" value="1"/>
</dbReference>
<proteinExistence type="inferred from homology"/>
<reference evidence="4" key="2">
    <citation type="submission" date="2016-04" db="EMBL/GenBank/DDBJ databases">
        <title>First Complete Genome Sequence of a Subdivision 6 Acidobacterium.</title>
        <authorList>
            <person name="Huang S."/>
            <person name="Vieira S."/>
            <person name="Bunk B."/>
            <person name="Riedel T."/>
            <person name="Sproeer C."/>
            <person name="Overmann J."/>
        </authorList>
    </citation>
    <scope>NUCLEOTIDE SEQUENCE [LARGE SCALE GENOMIC DNA]</scope>
    <source>
        <strain evidence="4">DSM 100886 HEG_-6_39</strain>
    </source>
</reference>
<dbReference type="OrthoDB" id="110471at2"/>
<accession>A0A143PWF2</accession>
<protein>
    <submittedName>
        <fullName evidence="3">General stress protein 39</fullName>
        <ecNumber evidence="3">1.-.-.-</ecNumber>
    </submittedName>
</protein>
<dbReference type="PANTHER" id="PTHR43658">
    <property type="entry name" value="SHORT-CHAIN DEHYDROGENASE/REDUCTASE"/>
    <property type="match status" value="1"/>
</dbReference>
<dbReference type="PATRIC" id="fig|1813736.3.peg.6115"/>
<sequence>MRYVDRVVVVTGGSRGIGEGIVRAFVAEGARVIAVSNDREGGAALAAALGPTCAHACADVRSEDALAATLADVLDAHGRLDCLVNNAGTHLAHRPIDAITPEQLRGLLELNFVSQFVACRLALPALRRSSGCIINMASLVASIGQEHAVDYVATKGAIVAFTRALAIDEARHGVRVNSVSPGNIDTPLWRSFADASADPKAMREEGAAAQWLPRLGTIDEVGRLCVYLAAEATYTTGVDHVISGGAELGYGRKTPNA</sequence>
<dbReference type="GO" id="GO:0004303">
    <property type="term" value="F:estradiol 17-beta-dehydrogenase [NAD(P)+] activity"/>
    <property type="evidence" value="ECO:0007669"/>
    <property type="project" value="TreeGrafter"/>
</dbReference>
<reference evidence="3 4" key="1">
    <citation type="journal article" date="2016" name="Genome Announc.">
        <title>First Complete Genome Sequence of a Subdivision 6 Acidobacterium Strain.</title>
        <authorList>
            <person name="Huang S."/>
            <person name="Vieira S."/>
            <person name="Bunk B."/>
            <person name="Riedel T."/>
            <person name="Sproer C."/>
            <person name="Overmann J."/>
        </authorList>
    </citation>
    <scope>NUCLEOTIDE SEQUENCE [LARGE SCALE GENOMIC DNA]</scope>
    <source>
        <strain evidence="4">DSM 100886 HEG_-6_39</strain>
    </source>
</reference>
<comment type="similarity">
    <text evidence="1">Belongs to the short-chain dehydrogenases/reductases (SDR) family.</text>
</comment>
<name>A0A143PWF2_LUTPR</name>
<keyword evidence="2 3" id="KW-0560">Oxidoreductase</keyword>
<keyword evidence="4" id="KW-1185">Reference proteome</keyword>
<dbReference type="KEGG" id="abac:LuPra_05815"/>
<evidence type="ECO:0000313" key="3">
    <source>
        <dbReference type="EMBL" id="AMY12538.1"/>
    </source>
</evidence>
<dbReference type="PRINTS" id="PR00080">
    <property type="entry name" value="SDRFAMILY"/>
</dbReference>
<dbReference type="PANTHER" id="PTHR43658:SF8">
    <property type="entry name" value="17-BETA-HYDROXYSTEROID DEHYDROGENASE 14-RELATED"/>
    <property type="match status" value="1"/>
</dbReference>
<dbReference type="InterPro" id="IPR002347">
    <property type="entry name" value="SDR_fam"/>
</dbReference>
<evidence type="ECO:0000313" key="4">
    <source>
        <dbReference type="Proteomes" id="UP000076079"/>
    </source>
</evidence>
<dbReference type="InterPro" id="IPR020904">
    <property type="entry name" value="Sc_DH/Rdtase_CS"/>
</dbReference>
<dbReference type="Pfam" id="PF13561">
    <property type="entry name" value="adh_short_C2"/>
    <property type="match status" value="1"/>
</dbReference>
<dbReference type="PRINTS" id="PR00081">
    <property type="entry name" value="GDHRDH"/>
</dbReference>
<dbReference type="Gene3D" id="3.40.50.720">
    <property type="entry name" value="NAD(P)-binding Rossmann-like Domain"/>
    <property type="match status" value="1"/>
</dbReference>
<dbReference type="GO" id="GO:0005829">
    <property type="term" value="C:cytosol"/>
    <property type="evidence" value="ECO:0007669"/>
    <property type="project" value="TreeGrafter"/>
</dbReference>
<dbReference type="EMBL" id="CP015136">
    <property type="protein sequence ID" value="AMY12538.1"/>
    <property type="molecule type" value="Genomic_DNA"/>
</dbReference>
<dbReference type="SUPFAM" id="SSF51735">
    <property type="entry name" value="NAD(P)-binding Rossmann-fold domains"/>
    <property type="match status" value="1"/>
</dbReference>
<dbReference type="InterPro" id="IPR036291">
    <property type="entry name" value="NAD(P)-bd_dom_sf"/>
</dbReference>
<organism evidence="3 4">
    <name type="scientific">Luteitalea pratensis</name>
    <dbReference type="NCBI Taxonomy" id="1855912"/>
    <lineage>
        <taxon>Bacteria</taxon>
        <taxon>Pseudomonadati</taxon>
        <taxon>Acidobacteriota</taxon>
        <taxon>Vicinamibacteria</taxon>
        <taxon>Vicinamibacterales</taxon>
        <taxon>Vicinamibacteraceae</taxon>
        <taxon>Luteitalea</taxon>
    </lineage>
</organism>
<dbReference type="GO" id="GO:0006706">
    <property type="term" value="P:steroid catabolic process"/>
    <property type="evidence" value="ECO:0007669"/>
    <property type="project" value="TreeGrafter"/>
</dbReference>
<gene>
    <name evidence="3" type="primary">ydaD</name>
    <name evidence="3" type="ORF">LuPra_05815</name>
</gene>
<dbReference type="AlphaFoldDB" id="A0A143PWF2"/>
<dbReference type="Proteomes" id="UP000076079">
    <property type="component" value="Chromosome"/>
</dbReference>
<dbReference type="RefSeq" id="WP_157899821.1">
    <property type="nucleotide sequence ID" value="NZ_CP015136.1"/>
</dbReference>
<dbReference type="PROSITE" id="PS00061">
    <property type="entry name" value="ADH_SHORT"/>
    <property type="match status" value="1"/>
</dbReference>
<dbReference type="STRING" id="1855912.LuPra_05815"/>
<evidence type="ECO:0000256" key="2">
    <source>
        <dbReference type="ARBA" id="ARBA00023002"/>
    </source>
</evidence>
<evidence type="ECO:0000256" key="1">
    <source>
        <dbReference type="ARBA" id="ARBA00006484"/>
    </source>
</evidence>